<keyword evidence="9 11" id="KW-0239">DNA-directed DNA polymerase</keyword>
<reference evidence="14 15" key="1">
    <citation type="journal article" date="2009" name="Stand. Genomic Sci.">
        <title>Complete genome sequence of Rhodothermus marinus type strain (R-10).</title>
        <authorList>
            <person name="Nolan M."/>
            <person name="Tindall B.J."/>
            <person name="Pomrenke H."/>
            <person name="Lapidus A."/>
            <person name="Copeland A."/>
            <person name="Glavina Del Rio T."/>
            <person name="Lucas S."/>
            <person name="Chen F."/>
            <person name="Tice H."/>
            <person name="Cheng J.F."/>
            <person name="Saunders E."/>
            <person name="Han C."/>
            <person name="Bruce D."/>
            <person name="Goodwin L."/>
            <person name="Chain P."/>
            <person name="Pitluck S."/>
            <person name="Ovchinikova G."/>
            <person name="Pati A."/>
            <person name="Ivanova N."/>
            <person name="Mavromatis K."/>
            <person name="Chen A."/>
            <person name="Palaniappan K."/>
            <person name="Land M."/>
            <person name="Hauser L."/>
            <person name="Chang Y.J."/>
            <person name="Jeffries C.D."/>
            <person name="Brettin T."/>
            <person name="Goker M."/>
            <person name="Bristow J."/>
            <person name="Eisen J.A."/>
            <person name="Markowitz V."/>
            <person name="Hugenholtz P."/>
            <person name="Kyrpides N.C."/>
            <person name="Klenk H.P."/>
            <person name="Detter J.C."/>
        </authorList>
    </citation>
    <scope>NUCLEOTIDE SEQUENCE [LARGE SCALE GENOMIC DNA]</scope>
    <source>
        <strain evidence="15">ATCC 43812 / DSM 4252 / R-10</strain>
    </source>
</reference>
<dbReference type="InterPro" id="IPR050238">
    <property type="entry name" value="DNA_Rep/Repair_Clamp_Loader"/>
</dbReference>
<evidence type="ECO:0000256" key="10">
    <source>
        <dbReference type="ARBA" id="ARBA00049244"/>
    </source>
</evidence>
<dbReference type="STRING" id="518766.Rmar_2608"/>
<evidence type="ECO:0000256" key="5">
    <source>
        <dbReference type="ARBA" id="ARBA00022723"/>
    </source>
</evidence>
<comment type="similarity">
    <text evidence="1 11">Belongs to the DnaX/STICHEL family.</text>
</comment>
<comment type="function">
    <text evidence="11">DNA polymerase III is a complex, multichain enzyme responsible for most of the replicative synthesis in bacteria. This DNA polymerase also exhibits 3' to 5' exonuclease activity.</text>
</comment>
<dbReference type="InterPro" id="IPR027417">
    <property type="entry name" value="P-loop_NTPase"/>
</dbReference>
<keyword evidence="15" id="KW-1185">Reference proteome</keyword>
<dbReference type="FunFam" id="3.40.50.300:FF:000014">
    <property type="entry name" value="DNA polymerase III subunit gamma/tau"/>
    <property type="match status" value="1"/>
</dbReference>
<evidence type="ECO:0000256" key="6">
    <source>
        <dbReference type="ARBA" id="ARBA00022741"/>
    </source>
</evidence>
<dbReference type="InterPro" id="IPR045085">
    <property type="entry name" value="HLD_clamp_pol_III_gamma_tau"/>
</dbReference>
<dbReference type="GO" id="GO:0009360">
    <property type="term" value="C:DNA polymerase III complex"/>
    <property type="evidence" value="ECO:0007669"/>
    <property type="project" value="InterPro"/>
</dbReference>
<comment type="subunit">
    <text evidence="11">DNA polymerase III contains a core (composed of alpha, epsilon and theta chains) that associates with a tau subunit. This core dimerizes to form the POLIII' complex. PolIII' associates with the gamma complex (composed of gamma, delta, delta', psi and chi chains) and with the beta chain to form the complete DNA polymerase III complex.</text>
</comment>
<keyword evidence="8 11" id="KW-0067">ATP-binding</keyword>
<accession>D0MFZ2</accession>
<evidence type="ECO:0000256" key="12">
    <source>
        <dbReference type="SAM" id="MobiDB-lite"/>
    </source>
</evidence>
<dbReference type="GO" id="GO:0006261">
    <property type="term" value="P:DNA-templated DNA replication"/>
    <property type="evidence" value="ECO:0007669"/>
    <property type="project" value="TreeGrafter"/>
</dbReference>
<dbReference type="Gene3D" id="1.10.8.60">
    <property type="match status" value="1"/>
</dbReference>
<keyword evidence="3 11" id="KW-0548">Nucleotidyltransferase</keyword>
<keyword evidence="2 11" id="KW-0808">Transferase</keyword>
<dbReference type="InterPro" id="IPR008921">
    <property type="entry name" value="DNA_pol3_clamp-load_cplx_C"/>
</dbReference>
<dbReference type="GO" id="GO:0003677">
    <property type="term" value="F:DNA binding"/>
    <property type="evidence" value="ECO:0007669"/>
    <property type="project" value="InterPro"/>
</dbReference>
<dbReference type="eggNOG" id="COG2812">
    <property type="taxonomic scope" value="Bacteria"/>
</dbReference>
<evidence type="ECO:0000256" key="7">
    <source>
        <dbReference type="ARBA" id="ARBA00022833"/>
    </source>
</evidence>
<dbReference type="GO" id="GO:0046872">
    <property type="term" value="F:metal ion binding"/>
    <property type="evidence" value="ECO:0007669"/>
    <property type="project" value="UniProtKB-KW"/>
</dbReference>
<evidence type="ECO:0000256" key="11">
    <source>
        <dbReference type="RuleBase" id="RU364063"/>
    </source>
</evidence>
<dbReference type="AlphaFoldDB" id="D0MFZ2"/>
<keyword evidence="5" id="KW-0479">Metal-binding</keyword>
<dbReference type="NCBIfam" id="TIGR02397">
    <property type="entry name" value="dnaX_nterm"/>
    <property type="match status" value="1"/>
</dbReference>
<dbReference type="RefSeq" id="WP_012845091.1">
    <property type="nucleotide sequence ID" value="NC_013501.1"/>
</dbReference>
<dbReference type="GO" id="GO:0005524">
    <property type="term" value="F:ATP binding"/>
    <property type="evidence" value="ECO:0007669"/>
    <property type="project" value="UniProtKB-KW"/>
</dbReference>
<feature type="compositionally biased region" description="Basic and acidic residues" evidence="12">
    <location>
        <begin position="418"/>
        <end position="430"/>
    </location>
</feature>
<dbReference type="SUPFAM" id="SSF48019">
    <property type="entry name" value="post-AAA+ oligomerization domain-like"/>
    <property type="match status" value="1"/>
</dbReference>
<dbReference type="HOGENOM" id="CLU_006229_3_5_10"/>
<evidence type="ECO:0000256" key="4">
    <source>
        <dbReference type="ARBA" id="ARBA00022705"/>
    </source>
</evidence>
<proteinExistence type="inferred from homology"/>
<keyword evidence="7" id="KW-0862">Zinc</keyword>
<gene>
    <name evidence="11" type="primary">dnaX</name>
    <name evidence="14" type="ordered locus">Rmar_2608</name>
</gene>
<dbReference type="Gene3D" id="3.40.50.300">
    <property type="entry name" value="P-loop containing nucleotide triphosphate hydrolases"/>
    <property type="match status" value="1"/>
</dbReference>
<dbReference type="SUPFAM" id="SSF52540">
    <property type="entry name" value="P-loop containing nucleoside triphosphate hydrolases"/>
    <property type="match status" value="1"/>
</dbReference>
<dbReference type="EMBL" id="CP001807">
    <property type="protein sequence ID" value="ACY49481.1"/>
    <property type="molecule type" value="Genomic_DNA"/>
</dbReference>
<comment type="catalytic activity">
    <reaction evidence="10 11">
        <text>DNA(n) + a 2'-deoxyribonucleoside 5'-triphosphate = DNA(n+1) + diphosphate</text>
        <dbReference type="Rhea" id="RHEA:22508"/>
        <dbReference type="Rhea" id="RHEA-COMP:17339"/>
        <dbReference type="Rhea" id="RHEA-COMP:17340"/>
        <dbReference type="ChEBI" id="CHEBI:33019"/>
        <dbReference type="ChEBI" id="CHEBI:61560"/>
        <dbReference type="ChEBI" id="CHEBI:173112"/>
        <dbReference type="EC" id="2.7.7.7"/>
    </reaction>
</comment>
<evidence type="ECO:0000313" key="15">
    <source>
        <dbReference type="Proteomes" id="UP000002221"/>
    </source>
</evidence>
<dbReference type="CDD" id="cd18137">
    <property type="entry name" value="HLD_clamp_pol_III_gamma_tau"/>
    <property type="match status" value="1"/>
</dbReference>
<evidence type="ECO:0000256" key="9">
    <source>
        <dbReference type="ARBA" id="ARBA00022932"/>
    </source>
</evidence>
<dbReference type="OrthoDB" id="9810148at2"/>
<dbReference type="Pfam" id="PF22608">
    <property type="entry name" value="DNAX_ATPase_lid"/>
    <property type="match status" value="1"/>
</dbReference>
<dbReference type="InterPro" id="IPR022754">
    <property type="entry name" value="DNA_pol_III_gamma-3"/>
</dbReference>
<evidence type="ECO:0000256" key="1">
    <source>
        <dbReference type="ARBA" id="ARBA00006360"/>
    </source>
</evidence>
<evidence type="ECO:0000256" key="3">
    <source>
        <dbReference type="ARBA" id="ARBA00022695"/>
    </source>
</evidence>
<dbReference type="InterPro" id="IPR003593">
    <property type="entry name" value="AAA+_ATPase"/>
</dbReference>
<dbReference type="GO" id="GO:0003887">
    <property type="term" value="F:DNA-directed DNA polymerase activity"/>
    <property type="evidence" value="ECO:0007669"/>
    <property type="project" value="UniProtKB-KW"/>
</dbReference>
<dbReference type="Gene3D" id="1.20.272.10">
    <property type="match status" value="1"/>
</dbReference>
<feature type="domain" description="AAA+ ATPase" evidence="13">
    <location>
        <begin position="40"/>
        <end position="187"/>
    </location>
</feature>
<evidence type="ECO:0000313" key="14">
    <source>
        <dbReference type="EMBL" id="ACY49481.1"/>
    </source>
</evidence>
<dbReference type="Pfam" id="PF12169">
    <property type="entry name" value="DNA_pol3_gamma3"/>
    <property type="match status" value="1"/>
</dbReference>
<dbReference type="eggNOG" id="COG5512">
    <property type="taxonomic scope" value="Bacteria"/>
</dbReference>
<feature type="compositionally biased region" description="Pro residues" evidence="12">
    <location>
        <begin position="395"/>
        <end position="405"/>
    </location>
</feature>
<dbReference type="KEGG" id="rmr:Rmar_2608"/>
<evidence type="ECO:0000259" key="13">
    <source>
        <dbReference type="SMART" id="SM00382"/>
    </source>
</evidence>
<dbReference type="PANTHER" id="PTHR11669:SF0">
    <property type="entry name" value="PROTEIN STICHEL-LIKE 2"/>
    <property type="match status" value="1"/>
</dbReference>
<organism evidence="14 15">
    <name type="scientific">Rhodothermus marinus (strain ATCC 43812 / DSM 4252 / R-10)</name>
    <name type="common">Rhodothermus obamensis</name>
    <dbReference type="NCBI Taxonomy" id="518766"/>
    <lineage>
        <taxon>Bacteria</taxon>
        <taxon>Pseudomonadati</taxon>
        <taxon>Rhodothermota</taxon>
        <taxon>Rhodothermia</taxon>
        <taxon>Rhodothermales</taxon>
        <taxon>Rhodothermaceae</taxon>
        <taxon>Rhodothermus</taxon>
    </lineage>
</organism>
<name>D0MFZ2_RHOM4</name>
<evidence type="ECO:0000256" key="2">
    <source>
        <dbReference type="ARBA" id="ARBA00022679"/>
    </source>
</evidence>
<dbReference type="InterPro" id="IPR012763">
    <property type="entry name" value="DNA_pol_III_sug/sutau_N"/>
</dbReference>
<dbReference type="Proteomes" id="UP000002221">
    <property type="component" value="Chromosome"/>
</dbReference>
<dbReference type="NCBIfam" id="NF004046">
    <property type="entry name" value="PRK05563.1"/>
    <property type="match status" value="1"/>
</dbReference>
<dbReference type="EC" id="2.7.7.7" evidence="11"/>
<dbReference type="PANTHER" id="PTHR11669">
    <property type="entry name" value="REPLICATION FACTOR C / DNA POLYMERASE III GAMMA-TAU SUBUNIT"/>
    <property type="match status" value="1"/>
</dbReference>
<protein>
    <recommendedName>
        <fullName evidence="11">DNA polymerase III subunit gamma/tau</fullName>
        <ecNumber evidence="11">2.7.7.7</ecNumber>
    </recommendedName>
</protein>
<evidence type="ECO:0000256" key="8">
    <source>
        <dbReference type="ARBA" id="ARBA00022840"/>
    </source>
</evidence>
<keyword evidence="4 11" id="KW-0235">DNA replication</keyword>
<dbReference type="CDD" id="cd00009">
    <property type="entry name" value="AAA"/>
    <property type="match status" value="1"/>
</dbReference>
<feature type="region of interest" description="Disordered" evidence="12">
    <location>
        <begin position="560"/>
        <end position="579"/>
    </location>
</feature>
<dbReference type="Pfam" id="PF13177">
    <property type="entry name" value="DNA_pol3_delta2"/>
    <property type="match status" value="1"/>
</dbReference>
<sequence length="610" mass="67830">MQEQRYLVAARKYRPQLFRELVAQEHVTETLKNALRLNRLGHAYLFSGPRGVGKTTAARLLAKAINCQTPLEEREDHAEPCRRCEACVAFEEGRSLNVFEIDAASNNKVEDVRELRETVRVPPQGARKKVYIIDEVHMLSNAAFNALLKTLEEPPPHALFIFATTEPHKVLPTILSRCQRFDFRRIPVEAIVARLREICVAEGVEADDESLMLLARKGDGALRDALSAFDQAVSLCGTTLRYAELAQALGVVDLDLYFAVTDHVREGNGAGMLAVVEQVVRSGYDLQEFAIGLAEHLRNLLVARTMPDLSLIEAGEATRRRYAEAAQAFEEADLLRLLGLVADLESRLKSSAQPRLQLELTLLRMASLPHAVDLRRALDMLERLAKTSPSRPDSDAPPPTRPAPGPAVRSTPAASKPPRPEVAPESRPHTASETTSLFGPPALERLKRNRPEGSGGQAALAPVEEATDVLVAESPAELLAALQERWPEFVRRVAQIRRHVGMVLEDTRPESIEGTTLWVYVRDPAYARLLQNQEKFLLQQLHAFMEEAQQLTALRFRAPEPEDEAPAQAAPPAPEPEDPTLVLERLRRTSPVVQKLIDQFGCELYWGNGQ</sequence>
<keyword evidence="6 11" id="KW-0547">Nucleotide-binding</keyword>
<feature type="region of interest" description="Disordered" evidence="12">
    <location>
        <begin position="386"/>
        <end position="461"/>
    </location>
</feature>
<dbReference type="SMART" id="SM00382">
    <property type="entry name" value="AAA"/>
    <property type="match status" value="1"/>
</dbReference>